<dbReference type="Proteomes" id="UP000274131">
    <property type="component" value="Unassembled WGS sequence"/>
</dbReference>
<keyword evidence="2" id="KW-1185">Reference proteome</keyword>
<reference evidence="3" key="1">
    <citation type="submission" date="2017-02" db="UniProtKB">
        <authorList>
            <consortium name="WormBaseParasite"/>
        </authorList>
    </citation>
    <scope>IDENTIFICATION</scope>
</reference>
<dbReference type="EMBL" id="UXUI01007136">
    <property type="protein sequence ID" value="VDD85623.1"/>
    <property type="molecule type" value="Genomic_DNA"/>
</dbReference>
<evidence type="ECO:0000313" key="2">
    <source>
        <dbReference type="Proteomes" id="UP000274131"/>
    </source>
</evidence>
<protein>
    <submittedName>
        <fullName evidence="3">FLYWCH-type domain-containing protein</fullName>
    </submittedName>
</protein>
<organism evidence="3">
    <name type="scientific">Enterobius vermicularis</name>
    <name type="common">Human pinworm</name>
    <dbReference type="NCBI Taxonomy" id="51028"/>
    <lineage>
        <taxon>Eukaryota</taxon>
        <taxon>Metazoa</taxon>
        <taxon>Ecdysozoa</taxon>
        <taxon>Nematoda</taxon>
        <taxon>Chromadorea</taxon>
        <taxon>Rhabditida</taxon>
        <taxon>Spirurina</taxon>
        <taxon>Oxyuridomorpha</taxon>
        <taxon>Oxyuroidea</taxon>
        <taxon>Oxyuridae</taxon>
        <taxon>Enterobius</taxon>
    </lineage>
</organism>
<gene>
    <name evidence="1" type="ORF">EVEC_LOCUS766</name>
</gene>
<name>A0A0N4UUI6_ENTVE</name>
<reference evidence="1 2" key="2">
    <citation type="submission" date="2018-10" db="EMBL/GenBank/DDBJ databases">
        <authorList>
            <consortium name="Pathogen Informatics"/>
        </authorList>
    </citation>
    <scope>NUCLEOTIDE SEQUENCE [LARGE SCALE GENOMIC DNA]</scope>
</reference>
<accession>A0A0N4UUI6</accession>
<sequence>MLLFNEEALTSSKVSQFKLDSIIPFVANGTVDGQLTENRMDATAAGSDADGKGLLAFHMIPQPEHSVANLDKFLAQASKISPELDNESLRNSLAGLAQDISCLSSLNALQSSSTFLQELGLNSEQHKVKREWRNIGTFSSEEVMNEVRKRERVAKRKTVVQINGTKVFYRCNNWRRTNCNFRMHAIIHAPDKITLYASGEHDHTVKNPNSSSLMYDIPPCSSQQQILNQFIANATANSSHLLESNDQENTYEEEATYQLSDGQRIAALLQVAAELGHSFKFNSRSTGEYCIESNKPVAKGKMLVFVDHGTFVSVTERIGGFDAKCETWKKADWQQFLYAVRGKCRAVLY</sequence>
<dbReference type="AlphaFoldDB" id="A0A0N4UUI6"/>
<evidence type="ECO:0000313" key="3">
    <source>
        <dbReference type="WBParaSite" id="EVEC_0000105801-mRNA-1"/>
    </source>
</evidence>
<dbReference type="OrthoDB" id="5856685at2759"/>
<evidence type="ECO:0000313" key="1">
    <source>
        <dbReference type="EMBL" id="VDD85623.1"/>
    </source>
</evidence>
<proteinExistence type="predicted"/>
<dbReference type="WBParaSite" id="EVEC_0000105801-mRNA-1">
    <property type="protein sequence ID" value="EVEC_0000105801-mRNA-1"/>
    <property type="gene ID" value="EVEC_0000105801"/>
</dbReference>